<dbReference type="EMBL" id="KK116837">
    <property type="protein sequence ID" value="KFM68905.1"/>
    <property type="molecule type" value="Genomic_DNA"/>
</dbReference>
<dbReference type="Proteomes" id="UP000054359">
    <property type="component" value="Unassembled WGS sequence"/>
</dbReference>
<feature type="non-terminal residue" evidence="1">
    <location>
        <position position="151"/>
    </location>
</feature>
<evidence type="ECO:0000313" key="1">
    <source>
        <dbReference type="EMBL" id="KFM68905.1"/>
    </source>
</evidence>
<proteinExistence type="predicted"/>
<keyword evidence="2" id="KW-1185">Reference proteome</keyword>
<dbReference type="STRING" id="407821.A0A087TUW6"/>
<dbReference type="OrthoDB" id="639767at2759"/>
<dbReference type="AlphaFoldDB" id="A0A087TUW6"/>
<organism evidence="1 2">
    <name type="scientific">Stegodyphus mimosarum</name>
    <name type="common">African social velvet spider</name>
    <dbReference type="NCBI Taxonomy" id="407821"/>
    <lineage>
        <taxon>Eukaryota</taxon>
        <taxon>Metazoa</taxon>
        <taxon>Ecdysozoa</taxon>
        <taxon>Arthropoda</taxon>
        <taxon>Chelicerata</taxon>
        <taxon>Arachnida</taxon>
        <taxon>Araneae</taxon>
        <taxon>Araneomorphae</taxon>
        <taxon>Entelegynae</taxon>
        <taxon>Eresoidea</taxon>
        <taxon>Eresidae</taxon>
        <taxon>Stegodyphus</taxon>
    </lineage>
</organism>
<reference evidence="1 2" key="1">
    <citation type="submission" date="2013-11" db="EMBL/GenBank/DDBJ databases">
        <title>Genome sequencing of Stegodyphus mimosarum.</title>
        <authorList>
            <person name="Bechsgaard J."/>
        </authorList>
    </citation>
    <scope>NUCLEOTIDE SEQUENCE [LARGE SCALE GENOMIC DNA]</scope>
</reference>
<name>A0A087TUW6_STEMI</name>
<protein>
    <submittedName>
        <fullName evidence="1">Histidine decarboxylase</fullName>
    </submittedName>
</protein>
<gene>
    <name evidence="1" type="ORF">X975_01738</name>
</gene>
<accession>A0A087TUW6</accession>
<sequence length="151" mass="16689">MMCSQLLNASPSGRRPMSMAEIKRRNPTFGTSLLLSNSPMIPKIMNASFVAITDAGDNFKDVLDRNGTLRIASKNSPVLQRRVKGLVRGQRQYSLDSHIDLMVATNSTKETALRKSIVSIEEQTLVESVEENKSSSEDVTRCDKCGQKIPC</sequence>
<evidence type="ECO:0000313" key="2">
    <source>
        <dbReference type="Proteomes" id="UP000054359"/>
    </source>
</evidence>